<dbReference type="PANTHER" id="PTHR35769">
    <property type="entry name" value="CALCINEURIN-LIKE METALLO-PHOSPHOESTERASE SUPERFAMILY PROTEIN"/>
    <property type="match status" value="1"/>
</dbReference>
<dbReference type="Pfam" id="PF00149">
    <property type="entry name" value="Metallophos"/>
    <property type="match status" value="1"/>
</dbReference>
<dbReference type="EMBL" id="SRMO01000033">
    <property type="protein sequence ID" value="TGG94599.1"/>
    <property type="molecule type" value="Genomic_DNA"/>
</dbReference>
<sequence length="307" mass="33098">MSARHLQIAIVGDLHGQWDGLDEEILTLLAPDAVLVVGDLGEGNDRISRAIGALGDHAACVLGNHDAARDASGTTLQRQLTLLGDVHCGWGRRLLRPSGLAVVGGRPASPGGGHCISAAVRAIWGDVAAQDSMARIVKAAAGVPTGTPLVLLAHAGPTGLGGQAHDPCGRDWRRPAVDWGDQDLAHAIHAIRRRRPVPLVVFGHMHHRLRHAARQRISFVRDHCGTAYLNAAAVPRHCHHPRHGELRHFAWAELYGDLLISASQRWYGRRGTLVYCEELHRVEASGREPDHGIASKLWAPRRLAALA</sequence>
<reference evidence="2 3" key="1">
    <citation type="journal article" date="2019" name="mSystems">
        <title>Life at home and on the roam: Genomic adaptions reflect the dual lifestyle of an intracellular, facultative symbiont.</title>
        <authorList>
            <person name="Burgsdorf I."/>
        </authorList>
    </citation>
    <scope>NUCLEOTIDE SEQUENCE [LARGE SCALE GENOMIC DNA]</scope>
    <source>
        <strain evidence="2">277cV</strain>
    </source>
</reference>
<dbReference type="Proteomes" id="UP000317990">
    <property type="component" value="Unassembled WGS sequence"/>
</dbReference>
<organism evidence="2 3">
    <name type="scientific">Aphanocapsa feldmannii 277cV</name>
    <dbReference type="NCBI Taxonomy" id="2507553"/>
    <lineage>
        <taxon>Bacteria</taxon>
        <taxon>Bacillati</taxon>
        <taxon>Cyanobacteriota</taxon>
        <taxon>Cyanophyceae</taxon>
        <taxon>Oscillatoriophycideae</taxon>
        <taxon>Chroococcales</taxon>
        <taxon>Microcystaceae</taxon>
        <taxon>Aphanocapsa</taxon>
    </lineage>
</organism>
<evidence type="ECO:0000313" key="3">
    <source>
        <dbReference type="Proteomes" id="UP000317990"/>
    </source>
</evidence>
<dbReference type="PANTHER" id="PTHR35769:SF2">
    <property type="entry name" value="CALCINEURIN-LIKE METALLO-PHOSPHOESTERASE SUPERFAMILY PROTEIN"/>
    <property type="match status" value="1"/>
</dbReference>
<dbReference type="AlphaFoldDB" id="A0A524RQ84"/>
<dbReference type="GO" id="GO:0016787">
    <property type="term" value="F:hydrolase activity"/>
    <property type="evidence" value="ECO:0007669"/>
    <property type="project" value="InterPro"/>
</dbReference>
<comment type="caution">
    <text evidence="2">The sequence shown here is derived from an EMBL/GenBank/DDBJ whole genome shotgun (WGS) entry which is preliminary data.</text>
</comment>
<gene>
    <name evidence="2" type="ORF">ERJ67_02170</name>
</gene>
<evidence type="ECO:0000259" key="1">
    <source>
        <dbReference type="Pfam" id="PF00149"/>
    </source>
</evidence>
<dbReference type="InterPro" id="IPR029052">
    <property type="entry name" value="Metallo-depent_PP-like"/>
</dbReference>
<evidence type="ECO:0000313" key="2">
    <source>
        <dbReference type="EMBL" id="TGG94599.1"/>
    </source>
</evidence>
<accession>A0A524RQ84</accession>
<dbReference type="InterPro" id="IPR027629">
    <property type="entry name" value="DevT-like"/>
</dbReference>
<dbReference type="InterPro" id="IPR004843">
    <property type="entry name" value="Calcineurin-like_PHP"/>
</dbReference>
<dbReference type="Gene3D" id="3.60.21.10">
    <property type="match status" value="1"/>
</dbReference>
<dbReference type="NCBIfam" id="TIGR04168">
    <property type="entry name" value="TIGR04168 family protein"/>
    <property type="match status" value="1"/>
</dbReference>
<name>A0A524RQ84_9CHRO</name>
<proteinExistence type="predicted"/>
<dbReference type="SUPFAM" id="SSF56300">
    <property type="entry name" value="Metallo-dependent phosphatases"/>
    <property type="match status" value="1"/>
</dbReference>
<feature type="domain" description="Calcineurin-like phosphoesterase" evidence="1">
    <location>
        <begin position="7"/>
        <end position="207"/>
    </location>
</feature>
<protein>
    <submittedName>
        <fullName evidence="2">TIGR04168 family protein</fullName>
    </submittedName>
</protein>